<sequence length="265" mass="30338">MSVDTPTSNGYDRRKSSVVPMVPKKENLLTKEMLEKLLCDPKTDCLFFDHFGHGDNQNWFRSVHYSPTGQKENAIKQDFIICQRCDRLLSHSSSGGTHFTNHRKYACPSIKNDNWMVTKRERPRLQSVSRSLTPVRLVEKAKEEKPKPPSHLQLNEKQRKQFLNALKYFKNAFEWTPEMMECQEFNYFVDEIFKLGYSYRCHVSVEEMSRIPPPPISLVHGRVNADELTESEASNGDSVPESPSKSGQSSTNGNGKSVDEGYNGL</sequence>
<organism evidence="2 3">
    <name type="scientific">Bursaphelenchus okinawaensis</name>
    <dbReference type="NCBI Taxonomy" id="465554"/>
    <lineage>
        <taxon>Eukaryota</taxon>
        <taxon>Metazoa</taxon>
        <taxon>Ecdysozoa</taxon>
        <taxon>Nematoda</taxon>
        <taxon>Chromadorea</taxon>
        <taxon>Rhabditida</taxon>
        <taxon>Tylenchina</taxon>
        <taxon>Tylenchomorpha</taxon>
        <taxon>Aphelenchoidea</taxon>
        <taxon>Aphelenchoididae</taxon>
        <taxon>Bursaphelenchus</taxon>
    </lineage>
</organism>
<keyword evidence="3" id="KW-1185">Reference proteome</keyword>
<dbReference type="OrthoDB" id="10340285at2759"/>
<protein>
    <submittedName>
        <fullName evidence="2">Uncharacterized protein</fullName>
    </submittedName>
</protein>
<accession>A0A811JUA1</accession>
<comment type="caution">
    <text evidence="2">The sequence shown here is derived from an EMBL/GenBank/DDBJ whole genome shotgun (WGS) entry which is preliminary data.</text>
</comment>
<reference evidence="2" key="1">
    <citation type="submission" date="2020-09" db="EMBL/GenBank/DDBJ databases">
        <authorList>
            <person name="Kikuchi T."/>
        </authorList>
    </citation>
    <scope>NUCLEOTIDE SEQUENCE</scope>
    <source>
        <strain evidence="2">SH1</strain>
    </source>
</reference>
<dbReference type="Proteomes" id="UP000614601">
    <property type="component" value="Unassembled WGS sequence"/>
</dbReference>
<proteinExistence type="predicted"/>
<evidence type="ECO:0000313" key="2">
    <source>
        <dbReference type="EMBL" id="CAD5207063.1"/>
    </source>
</evidence>
<evidence type="ECO:0000256" key="1">
    <source>
        <dbReference type="SAM" id="MobiDB-lite"/>
    </source>
</evidence>
<name>A0A811JUA1_9BILA</name>
<feature type="compositionally biased region" description="Polar residues" evidence="1">
    <location>
        <begin position="231"/>
        <end position="255"/>
    </location>
</feature>
<dbReference type="EMBL" id="CAJFCW020000001">
    <property type="protein sequence ID" value="CAG9084196.1"/>
    <property type="molecule type" value="Genomic_DNA"/>
</dbReference>
<evidence type="ECO:0000313" key="3">
    <source>
        <dbReference type="Proteomes" id="UP000614601"/>
    </source>
</evidence>
<dbReference type="EMBL" id="CAJFDH010000001">
    <property type="protein sequence ID" value="CAD5207063.1"/>
    <property type="molecule type" value="Genomic_DNA"/>
</dbReference>
<dbReference type="AlphaFoldDB" id="A0A811JUA1"/>
<gene>
    <name evidence="2" type="ORF">BOKJ2_LOCUS1747</name>
</gene>
<dbReference type="Proteomes" id="UP000783686">
    <property type="component" value="Unassembled WGS sequence"/>
</dbReference>
<feature type="region of interest" description="Disordered" evidence="1">
    <location>
        <begin position="225"/>
        <end position="265"/>
    </location>
</feature>